<accession>A0A438JWE8</accession>
<protein>
    <recommendedName>
        <fullName evidence="3">DUF4283 domain-containing protein</fullName>
    </recommendedName>
</protein>
<dbReference type="AlphaFoldDB" id="A0A438JWE8"/>
<organism evidence="1 2">
    <name type="scientific">Vitis vinifera</name>
    <name type="common">Grape</name>
    <dbReference type="NCBI Taxonomy" id="29760"/>
    <lineage>
        <taxon>Eukaryota</taxon>
        <taxon>Viridiplantae</taxon>
        <taxon>Streptophyta</taxon>
        <taxon>Embryophyta</taxon>
        <taxon>Tracheophyta</taxon>
        <taxon>Spermatophyta</taxon>
        <taxon>Magnoliopsida</taxon>
        <taxon>eudicotyledons</taxon>
        <taxon>Gunneridae</taxon>
        <taxon>Pentapetalae</taxon>
        <taxon>rosids</taxon>
        <taxon>Vitales</taxon>
        <taxon>Vitaceae</taxon>
        <taxon>Viteae</taxon>
        <taxon>Vitis</taxon>
    </lineage>
</organism>
<evidence type="ECO:0008006" key="3">
    <source>
        <dbReference type="Google" id="ProtNLM"/>
    </source>
</evidence>
<sequence>MGEGSFSRNDDQMKQLASAPLALLWLGWRRGLEFLWRKQYSLLMLLKRRLEGGLKIAKLGGALLLFEFEDKAGVNNVSNRGFRCFKKTLLFERWGVSKKANVLRSWNGLRVLVKSKGKDSSGSLKGIVGSSCFAVHLRREVLPWVSVVVPKNRNSGGEAVEVRDDGRSGSRTRCSVSQSTPTLQTVVARLSCLGGKDQGREEVVIDNIGNRSVGGSEKGGEAGVGGLVGGGSGAMSGIRNEPNGMGHLVVEVALGVGVFLGFGAQVSKSLGRTGFRPKA</sequence>
<dbReference type="EMBL" id="QGNW01000025">
    <property type="protein sequence ID" value="RVX13294.1"/>
    <property type="molecule type" value="Genomic_DNA"/>
</dbReference>
<comment type="caution">
    <text evidence="1">The sequence shown here is derived from an EMBL/GenBank/DDBJ whole genome shotgun (WGS) entry which is preliminary data.</text>
</comment>
<reference evidence="1 2" key="1">
    <citation type="journal article" date="2018" name="PLoS Genet.">
        <title>Population sequencing reveals clonal diversity and ancestral inbreeding in the grapevine cultivar Chardonnay.</title>
        <authorList>
            <person name="Roach M.J."/>
            <person name="Johnson D.L."/>
            <person name="Bohlmann J."/>
            <person name="van Vuuren H.J."/>
            <person name="Jones S.J."/>
            <person name="Pretorius I.S."/>
            <person name="Schmidt S.A."/>
            <person name="Borneman A.R."/>
        </authorList>
    </citation>
    <scope>NUCLEOTIDE SEQUENCE [LARGE SCALE GENOMIC DNA]</scope>
    <source>
        <strain evidence="2">cv. Chardonnay</strain>
        <tissue evidence="1">Leaf</tissue>
    </source>
</reference>
<evidence type="ECO:0000313" key="2">
    <source>
        <dbReference type="Proteomes" id="UP000288805"/>
    </source>
</evidence>
<name>A0A438JWE8_VITVI</name>
<proteinExistence type="predicted"/>
<gene>
    <name evidence="1" type="ORF">CK203_018009</name>
</gene>
<dbReference type="Proteomes" id="UP000288805">
    <property type="component" value="Unassembled WGS sequence"/>
</dbReference>
<evidence type="ECO:0000313" key="1">
    <source>
        <dbReference type="EMBL" id="RVX13294.1"/>
    </source>
</evidence>